<keyword evidence="5" id="KW-1185">Reference proteome</keyword>
<dbReference type="PROSITE" id="PS50164">
    <property type="entry name" value="GIY_YIG"/>
    <property type="match status" value="1"/>
</dbReference>
<organism evidence="4 5">
    <name type="scientific">Porites evermanni</name>
    <dbReference type="NCBI Taxonomy" id="104178"/>
    <lineage>
        <taxon>Eukaryota</taxon>
        <taxon>Metazoa</taxon>
        <taxon>Cnidaria</taxon>
        <taxon>Anthozoa</taxon>
        <taxon>Hexacorallia</taxon>
        <taxon>Scleractinia</taxon>
        <taxon>Fungiina</taxon>
        <taxon>Poritidae</taxon>
        <taxon>Porites</taxon>
    </lineage>
</organism>
<gene>
    <name evidence="4" type="ORF">PEVE_00040294</name>
</gene>
<dbReference type="InterPro" id="IPR000305">
    <property type="entry name" value="GIY-YIG_endonuc"/>
</dbReference>
<dbReference type="EMBL" id="CALNXI010000073">
    <property type="protein sequence ID" value="CAH3017873.1"/>
    <property type="molecule type" value="Genomic_DNA"/>
</dbReference>
<dbReference type="Proteomes" id="UP001159427">
    <property type="component" value="Unassembled WGS sequence"/>
</dbReference>
<dbReference type="Pfam" id="PF00078">
    <property type="entry name" value="RVT_1"/>
    <property type="match status" value="1"/>
</dbReference>
<evidence type="ECO:0000259" key="3">
    <source>
        <dbReference type="PROSITE" id="PS50878"/>
    </source>
</evidence>
<dbReference type="Gene3D" id="3.40.1440.10">
    <property type="entry name" value="GIY-YIG endonuclease"/>
    <property type="match status" value="1"/>
</dbReference>
<evidence type="ECO:0000259" key="2">
    <source>
        <dbReference type="PROSITE" id="PS50164"/>
    </source>
</evidence>
<accession>A0ABN8LL37</accession>
<name>A0ABN8LL37_9CNID</name>
<sequence>MRPIVSFCGSPTYQLSKYLTNVLKPLTDESRHKLQSTENFIDAIKTIQIPDDHKLVSFDVKSLFTSIPLQLALDCTENAIKNSTVELPLPTDDIMDLLNLCLTSTYFQYNGKHYKQLHGTAMGSPVSVVVAEIVMQNIEEQALATYTRTVPLWLRYVDDTFTAVHKDGIDDFHEHLNRQNADIQFTKEIEENGKIPFLDCLVTRDNNKLKTTIYRKPTHTDRLLDQSSYNPTSHKATTIRTLTRRAQLVCDSPDSLQDETDYLNNVFSKNNYNTDFVRRNTHSNTDSNSQTNSGPVTTATIPYIRGTSETIARILQPYNIRVAHKPITTLRRLLTNVKDKDKPEDRQGAVYKIKCCDCQASYIGETGRNLSTRLTEHKRATRNGDVNNHIAEHHLKTKHQIDWDSATCITYSTDYYQRLTLESWFTNLEQTPLNRSQQLPAPYKRLIDEIKQN</sequence>
<dbReference type="PROSITE" id="PS50878">
    <property type="entry name" value="RT_POL"/>
    <property type="match status" value="1"/>
</dbReference>
<evidence type="ECO:0008006" key="6">
    <source>
        <dbReference type="Google" id="ProtNLM"/>
    </source>
</evidence>
<dbReference type="CDD" id="cd10442">
    <property type="entry name" value="GIY-YIG_PLEs"/>
    <property type="match status" value="1"/>
</dbReference>
<dbReference type="InterPro" id="IPR043502">
    <property type="entry name" value="DNA/RNA_pol_sf"/>
</dbReference>
<dbReference type="PANTHER" id="PTHR21301">
    <property type="entry name" value="REVERSE TRANSCRIPTASE"/>
    <property type="match status" value="1"/>
</dbReference>
<protein>
    <recommendedName>
        <fullName evidence="6">Reverse transcriptase domain-containing protein</fullName>
    </recommendedName>
</protein>
<feature type="domain" description="GIY-YIG" evidence="2">
    <location>
        <begin position="346"/>
        <end position="435"/>
    </location>
</feature>
<evidence type="ECO:0000256" key="1">
    <source>
        <dbReference type="SAM" id="MobiDB-lite"/>
    </source>
</evidence>
<dbReference type="Pfam" id="PF26215">
    <property type="entry name" value="HTH_animal"/>
    <property type="match status" value="1"/>
</dbReference>
<evidence type="ECO:0000313" key="5">
    <source>
        <dbReference type="Proteomes" id="UP001159427"/>
    </source>
</evidence>
<dbReference type="SUPFAM" id="SSF82771">
    <property type="entry name" value="GIY-YIG endonuclease"/>
    <property type="match status" value="1"/>
</dbReference>
<proteinExistence type="predicted"/>
<dbReference type="SUPFAM" id="SSF56672">
    <property type="entry name" value="DNA/RNA polymerases"/>
    <property type="match status" value="1"/>
</dbReference>
<feature type="domain" description="Reverse transcriptase" evidence="3">
    <location>
        <begin position="1"/>
        <end position="202"/>
    </location>
</feature>
<reference evidence="4 5" key="1">
    <citation type="submission" date="2022-05" db="EMBL/GenBank/DDBJ databases">
        <authorList>
            <consortium name="Genoscope - CEA"/>
            <person name="William W."/>
        </authorList>
    </citation>
    <scope>NUCLEOTIDE SEQUENCE [LARGE SCALE GENOMIC DNA]</scope>
</reference>
<dbReference type="InterPro" id="IPR058912">
    <property type="entry name" value="HTH_animal"/>
</dbReference>
<dbReference type="InterPro" id="IPR000477">
    <property type="entry name" value="RT_dom"/>
</dbReference>
<evidence type="ECO:0000313" key="4">
    <source>
        <dbReference type="EMBL" id="CAH3017873.1"/>
    </source>
</evidence>
<feature type="region of interest" description="Disordered" evidence="1">
    <location>
        <begin position="279"/>
        <end position="298"/>
    </location>
</feature>
<comment type="caution">
    <text evidence="4">The sequence shown here is derived from an EMBL/GenBank/DDBJ whole genome shotgun (WGS) entry which is preliminary data.</text>
</comment>
<dbReference type="PANTHER" id="PTHR21301:SF10">
    <property type="entry name" value="REVERSE TRANSCRIPTASE DOMAIN-CONTAINING PROTEIN"/>
    <property type="match status" value="1"/>
</dbReference>
<feature type="compositionally biased region" description="Polar residues" evidence="1">
    <location>
        <begin position="282"/>
        <end position="298"/>
    </location>
</feature>
<dbReference type="InterPro" id="IPR035901">
    <property type="entry name" value="GIY-YIG_endonuc_sf"/>
</dbReference>